<evidence type="ECO:0000256" key="7">
    <source>
        <dbReference type="ARBA" id="ARBA00023180"/>
    </source>
</evidence>
<dbReference type="Proteomes" id="UP000292052">
    <property type="component" value="Unassembled WGS sequence"/>
</dbReference>
<keyword evidence="4" id="KW-1133">Transmembrane helix</keyword>
<evidence type="ECO:0000256" key="3">
    <source>
        <dbReference type="ARBA" id="ARBA00022729"/>
    </source>
</evidence>
<evidence type="ECO:0000256" key="1">
    <source>
        <dbReference type="ARBA" id="ARBA00004479"/>
    </source>
</evidence>
<dbReference type="InterPro" id="IPR048525">
    <property type="entry name" value="DDR1-2_DS-like"/>
</dbReference>
<keyword evidence="10" id="KW-1185">Reference proteome</keyword>
<dbReference type="GO" id="GO:0016020">
    <property type="term" value="C:membrane"/>
    <property type="evidence" value="ECO:0007669"/>
    <property type="project" value="UniProtKB-SubCell"/>
</dbReference>
<evidence type="ECO:0000313" key="9">
    <source>
        <dbReference type="EMBL" id="RZC39422.1"/>
    </source>
</evidence>
<comment type="subcellular location">
    <subcellularLocation>
        <location evidence="1">Membrane</location>
        <topology evidence="1">Single-pass type I membrane protein</topology>
    </subcellularLocation>
</comment>
<feature type="non-terminal residue" evidence="9">
    <location>
        <position position="100"/>
    </location>
</feature>
<evidence type="ECO:0000256" key="4">
    <source>
        <dbReference type="ARBA" id="ARBA00022989"/>
    </source>
</evidence>
<evidence type="ECO:0000256" key="5">
    <source>
        <dbReference type="ARBA" id="ARBA00023136"/>
    </source>
</evidence>
<accession>A0A482W2R4</accession>
<keyword evidence="7" id="KW-0325">Glycoprotein</keyword>
<gene>
    <name evidence="9" type="ORF">BDFB_008384</name>
</gene>
<organism evidence="9 10">
    <name type="scientific">Asbolus verrucosus</name>
    <name type="common">Desert ironclad beetle</name>
    <dbReference type="NCBI Taxonomy" id="1661398"/>
    <lineage>
        <taxon>Eukaryota</taxon>
        <taxon>Metazoa</taxon>
        <taxon>Ecdysozoa</taxon>
        <taxon>Arthropoda</taxon>
        <taxon>Hexapoda</taxon>
        <taxon>Insecta</taxon>
        <taxon>Pterygota</taxon>
        <taxon>Neoptera</taxon>
        <taxon>Endopterygota</taxon>
        <taxon>Coleoptera</taxon>
        <taxon>Polyphaga</taxon>
        <taxon>Cucujiformia</taxon>
        <taxon>Tenebrionidae</taxon>
        <taxon>Pimeliinae</taxon>
        <taxon>Asbolus</taxon>
    </lineage>
</organism>
<feature type="domain" description="Discoidin" evidence="8">
    <location>
        <begin position="1"/>
        <end position="96"/>
    </location>
</feature>
<keyword evidence="5" id="KW-0472">Membrane</keyword>
<sequence length="100" mass="11749">MHFEFDKVRNFSAAHLHTNNLFSKDVQVFSHARAFFSINGNSFNGEPVHFSYMPDLVLEHARNVTIKLHHRIGRFLKLQLYFASRWILLSEISFDSGKRL</sequence>
<dbReference type="Gene3D" id="2.60.120.1190">
    <property type="match status" value="1"/>
</dbReference>
<proteinExistence type="predicted"/>
<reference evidence="9 10" key="1">
    <citation type="submission" date="2017-03" db="EMBL/GenBank/DDBJ databases">
        <title>Genome of the blue death feigning beetle - Asbolus verrucosus.</title>
        <authorList>
            <person name="Rider S.D."/>
        </authorList>
    </citation>
    <scope>NUCLEOTIDE SEQUENCE [LARGE SCALE GENOMIC DNA]</scope>
    <source>
        <strain evidence="9">Butters</strain>
        <tissue evidence="9">Head and leg muscle</tissue>
    </source>
</reference>
<dbReference type="AlphaFoldDB" id="A0A482W2R4"/>
<evidence type="ECO:0000313" key="10">
    <source>
        <dbReference type="Proteomes" id="UP000292052"/>
    </source>
</evidence>
<dbReference type="EMBL" id="QDEB01034673">
    <property type="protein sequence ID" value="RZC39422.1"/>
    <property type="molecule type" value="Genomic_DNA"/>
</dbReference>
<evidence type="ECO:0000256" key="6">
    <source>
        <dbReference type="ARBA" id="ARBA00023157"/>
    </source>
</evidence>
<dbReference type="OrthoDB" id="6071166at2759"/>
<keyword evidence="2" id="KW-0812">Transmembrane</keyword>
<keyword evidence="6" id="KW-1015">Disulfide bond</keyword>
<evidence type="ECO:0000256" key="2">
    <source>
        <dbReference type="ARBA" id="ARBA00022692"/>
    </source>
</evidence>
<evidence type="ECO:0000259" key="8">
    <source>
        <dbReference type="Pfam" id="PF21114"/>
    </source>
</evidence>
<protein>
    <recommendedName>
        <fullName evidence="8">Discoidin domain-containing protein</fullName>
    </recommendedName>
</protein>
<name>A0A482W2R4_ASBVE</name>
<keyword evidence="3" id="KW-0732">Signal</keyword>
<comment type="caution">
    <text evidence="9">The sequence shown here is derived from an EMBL/GenBank/DDBJ whole genome shotgun (WGS) entry which is preliminary data.</text>
</comment>
<dbReference type="Pfam" id="PF21114">
    <property type="entry name" value="DDR1-2_DS-like"/>
    <property type="match status" value="1"/>
</dbReference>